<organism evidence="2">
    <name type="scientific">uncultured Desulfobacteraceae bacterium</name>
    <dbReference type="NCBI Taxonomy" id="218296"/>
    <lineage>
        <taxon>Bacteria</taxon>
        <taxon>Pseudomonadati</taxon>
        <taxon>Thermodesulfobacteriota</taxon>
        <taxon>Desulfobacteria</taxon>
        <taxon>Desulfobacterales</taxon>
        <taxon>Desulfobacteraceae</taxon>
        <taxon>environmental samples</taxon>
    </lineage>
</organism>
<evidence type="ECO:0000259" key="1">
    <source>
        <dbReference type="Pfam" id="PF01370"/>
    </source>
</evidence>
<dbReference type="PANTHER" id="PTHR43245:SF51">
    <property type="entry name" value="SHORT CHAIN DEHYDROGENASE_REDUCTASE FAMILY 42E, MEMBER 2"/>
    <property type="match status" value="1"/>
</dbReference>
<protein>
    <recommendedName>
        <fullName evidence="1">NAD-dependent epimerase/dehydratase domain-containing protein</fullName>
    </recommendedName>
</protein>
<dbReference type="Pfam" id="PF01370">
    <property type="entry name" value="Epimerase"/>
    <property type="match status" value="1"/>
</dbReference>
<dbReference type="InterPro" id="IPR001509">
    <property type="entry name" value="Epimerase_deHydtase"/>
</dbReference>
<dbReference type="EMBL" id="CAACVI010000012">
    <property type="protein sequence ID" value="VEN73875.1"/>
    <property type="molecule type" value="Genomic_DNA"/>
</dbReference>
<sequence length="336" mass="37975">MEMKLIITGATGFIGRNLAERFHKSGAHVTATGRSSRIGAALRRIGADFRPADIRDRSQLKQVFEPADCVIHCAGKTGDWGRYSEFYGTNVTGTRNVIAACKARDIPKIIFLSTPSVYYTGKDRLNISEDEPLPARQFDYGKTKLMAERELLSGEKENLRAISLRPRAVYGPHDETIAPRIFRLSEKKRFPLINHGRALIDITCVQNLGDAVENCLLAPDEAWNEVYNISNGDPVTVLDWFSQMLEMVGRPFNPRNIPEPMAKTLAGMMEWISRLPFGDPRPAMTRFSVGYMARSMTMSIEKARRKIGYSPRISNQRGFEIYREWLKSHTSSSLRP</sequence>
<dbReference type="SUPFAM" id="SSF51735">
    <property type="entry name" value="NAD(P)-binding Rossmann-fold domains"/>
    <property type="match status" value="1"/>
</dbReference>
<dbReference type="InterPro" id="IPR036291">
    <property type="entry name" value="NAD(P)-bd_dom_sf"/>
</dbReference>
<evidence type="ECO:0000313" key="2">
    <source>
        <dbReference type="EMBL" id="VEN73875.1"/>
    </source>
</evidence>
<reference evidence="2" key="1">
    <citation type="submission" date="2019-01" db="EMBL/GenBank/DDBJ databases">
        <authorList>
            <consortium name="Genoscope - CEA"/>
            <person name="William W."/>
        </authorList>
    </citation>
    <scope>NUCLEOTIDE SEQUENCE</scope>
    <source>
        <strain evidence="2">CR-1</strain>
    </source>
</reference>
<accession>A0A484HGR5</accession>
<dbReference type="InterPro" id="IPR050177">
    <property type="entry name" value="Lipid_A_modif_metabolic_enz"/>
</dbReference>
<gene>
    <name evidence="2" type="ORF">EPICR_20345</name>
</gene>
<name>A0A484HGR5_9BACT</name>
<dbReference type="AlphaFoldDB" id="A0A484HGR5"/>
<dbReference type="Gene3D" id="3.40.50.720">
    <property type="entry name" value="NAD(P)-binding Rossmann-like Domain"/>
    <property type="match status" value="1"/>
</dbReference>
<proteinExistence type="predicted"/>
<dbReference type="PANTHER" id="PTHR43245">
    <property type="entry name" value="BIFUNCTIONAL POLYMYXIN RESISTANCE PROTEIN ARNA"/>
    <property type="match status" value="1"/>
</dbReference>
<feature type="domain" description="NAD-dependent epimerase/dehydratase" evidence="1">
    <location>
        <begin position="6"/>
        <end position="229"/>
    </location>
</feature>